<dbReference type="AlphaFoldDB" id="A0A1I1J097"/>
<dbReference type="Gene3D" id="3.40.630.40">
    <property type="entry name" value="Zn-dependent exopeptidases"/>
    <property type="match status" value="1"/>
</dbReference>
<dbReference type="GO" id="GO:0016787">
    <property type="term" value="F:hydrolase activity"/>
    <property type="evidence" value="ECO:0007669"/>
    <property type="project" value="UniProtKB-KW"/>
</dbReference>
<organism evidence="1 2">
    <name type="scientific">Pseudooceanicola nitratireducens</name>
    <dbReference type="NCBI Taxonomy" id="517719"/>
    <lineage>
        <taxon>Bacteria</taxon>
        <taxon>Pseudomonadati</taxon>
        <taxon>Pseudomonadota</taxon>
        <taxon>Alphaproteobacteria</taxon>
        <taxon>Rhodobacterales</taxon>
        <taxon>Paracoccaceae</taxon>
        <taxon>Pseudooceanicola</taxon>
    </lineage>
</organism>
<gene>
    <name evidence="1" type="ORF">SAMN05421762_0849</name>
</gene>
<accession>A0A1I1J097</accession>
<proteinExistence type="predicted"/>
<dbReference type="SUPFAM" id="SSF53187">
    <property type="entry name" value="Zn-dependent exopeptidases"/>
    <property type="match status" value="1"/>
</dbReference>
<dbReference type="Pfam" id="PF05013">
    <property type="entry name" value="FGase"/>
    <property type="match status" value="1"/>
</dbReference>
<name>A0A1I1J097_9RHOB</name>
<dbReference type="PIRSF" id="PIRSF029730">
    <property type="entry name" value="UCP029730"/>
    <property type="match status" value="1"/>
</dbReference>
<dbReference type="InterPro" id="IPR007709">
    <property type="entry name" value="N-FG_amidohydro"/>
</dbReference>
<protein>
    <submittedName>
        <fullName evidence="1">Predicted N-formylglutamate amidohydrolase</fullName>
    </submittedName>
</protein>
<dbReference type="STRING" id="517719.SAMN05421762_0849"/>
<dbReference type="OrthoDB" id="9815326at2"/>
<keyword evidence="1" id="KW-0378">Hydrolase</keyword>
<dbReference type="InterPro" id="IPR011227">
    <property type="entry name" value="UCP029730"/>
</dbReference>
<evidence type="ECO:0000313" key="1">
    <source>
        <dbReference type="EMBL" id="SFC41835.1"/>
    </source>
</evidence>
<keyword evidence="2" id="KW-1185">Reference proteome</keyword>
<dbReference type="RefSeq" id="WP_093450767.1">
    <property type="nucleotide sequence ID" value="NZ_FNZG01000002.1"/>
</dbReference>
<reference evidence="1 2" key="1">
    <citation type="submission" date="2016-10" db="EMBL/GenBank/DDBJ databases">
        <authorList>
            <person name="de Groot N.N."/>
        </authorList>
    </citation>
    <scope>NUCLEOTIDE SEQUENCE [LARGE SCALE GENOMIC DNA]</scope>
    <source>
        <strain evidence="1 2">DSM 29619</strain>
    </source>
</reference>
<dbReference type="Proteomes" id="UP000231644">
    <property type="component" value="Unassembled WGS sequence"/>
</dbReference>
<sequence length="257" mass="27450">MQDDWTAVERFRPDGAAPVVLVCEHASRHIPADLNDLGLTGAALTSHAAWDIGALAVARGLAERLDAPLVAGATSRLVYDLNRPLESPTAIPPVSEVFEIPGNQGLSDTARRDRFDRLHTPFHDALAETVATQRARVAGPVALITVHSFTRIYLGQERAVELGYLFHSDGALAQAALQVEQTRGQYASALNEPYGAGDGVTYTLEKHGESQGLPALMIEVQNDLIEPPEGAAAMADHLAETLRAILPQPGQTQEATA</sequence>
<dbReference type="EMBL" id="FOLX01000001">
    <property type="protein sequence ID" value="SFC41835.1"/>
    <property type="molecule type" value="Genomic_DNA"/>
</dbReference>
<evidence type="ECO:0000313" key="2">
    <source>
        <dbReference type="Proteomes" id="UP000231644"/>
    </source>
</evidence>